<dbReference type="GO" id="GO:0003676">
    <property type="term" value="F:nucleic acid binding"/>
    <property type="evidence" value="ECO:0007669"/>
    <property type="project" value="InterPro"/>
</dbReference>
<accession>A0AA38HHY4</accession>
<evidence type="ECO:0000259" key="1">
    <source>
        <dbReference type="Pfam" id="PF03178"/>
    </source>
</evidence>
<dbReference type="InterPro" id="IPR050358">
    <property type="entry name" value="RSE1/DDB1/CFT1"/>
</dbReference>
<sequence>MTVFNNLGPYSGVVVTGPVSYWIMFSSSGLHFHPLYVEKGMKCITFFRNAGCPNGFIYFTGENAMRLAQLPSNVQFNARWPLRKVILRTTPHFLAYHPPSKTFVVAVSSEQPNKYKARAVNDTTEPLELAQEALDMLDARFVYPLEHRFEVLLLTPATWEIIDRFALEEFEHISALKVVSLNSEEVIEGKKSFIAVSTIVSQGEDVTCKGKVHLFDIVEVVPEPGRPHTTRKLKLVYSKEQRGPVTSLSAVSGHLLSAIGQKIFAWAFVNGELIGKAFIDSDIYIHRLESVKEFVLSADIRSGISLLRYQESQKTMSLVSRDYDLADACAVSFVVDDFTLAFMVADLDGNIYVLCFAPEDLASLGGTRLTKRADFRIGSCVNTFLRVGEIGFFLPLDEKQFRRLAMLQSKMTTQLQHVAGLNPRAYRMVQPNFGSRVTQPSKNILDAGWGSCIASYRCPLPNAESWLRRSTSTLQFLAVHNYLSQIGSTEASILQDLQEIKRSVAVF</sequence>
<evidence type="ECO:0008006" key="5">
    <source>
        <dbReference type="Google" id="ProtNLM"/>
    </source>
</evidence>
<dbReference type="Pfam" id="PF03178">
    <property type="entry name" value="CPSF_A"/>
    <property type="match status" value="1"/>
</dbReference>
<evidence type="ECO:0000313" key="4">
    <source>
        <dbReference type="Proteomes" id="UP001168821"/>
    </source>
</evidence>
<gene>
    <name evidence="3" type="ORF">Zmor_008794</name>
</gene>
<dbReference type="InterPro" id="IPR004871">
    <property type="entry name" value="RSE1/DDB1/CPSF1_C"/>
</dbReference>
<dbReference type="GO" id="GO:0005634">
    <property type="term" value="C:nucleus"/>
    <property type="evidence" value="ECO:0007669"/>
    <property type="project" value="InterPro"/>
</dbReference>
<keyword evidence="4" id="KW-1185">Reference proteome</keyword>
<dbReference type="AlphaFoldDB" id="A0AA38HHY4"/>
<dbReference type="PANTHER" id="PTHR10644">
    <property type="entry name" value="DNA REPAIR/RNA PROCESSING CPSF FAMILY"/>
    <property type="match status" value="1"/>
</dbReference>
<dbReference type="InterPro" id="IPR015943">
    <property type="entry name" value="WD40/YVTN_repeat-like_dom_sf"/>
</dbReference>
<dbReference type="InterPro" id="IPR058543">
    <property type="entry name" value="Beta-prop_RSE1/DDB1/CPSF1_2nd"/>
</dbReference>
<proteinExistence type="predicted"/>
<dbReference type="Gene3D" id="2.130.10.10">
    <property type="entry name" value="YVTN repeat-like/Quinoprotein amine dehydrogenase"/>
    <property type="match status" value="1"/>
</dbReference>
<protein>
    <recommendedName>
        <fullName evidence="5">Cleavage and polyadenylation specificity factor subunit 1</fullName>
    </recommendedName>
</protein>
<dbReference type="Proteomes" id="UP001168821">
    <property type="component" value="Unassembled WGS sequence"/>
</dbReference>
<evidence type="ECO:0000313" key="3">
    <source>
        <dbReference type="EMBL" id="KAJ3617933.1"/>
    </source>
</evidence>
<feature type="domain" description="RSE1/DDB1/CPSF1 second beta-propeller" evidence="2">
    <location>
        <begin position="2"/>
        <end position="69"/>
    </location>
</feature>
<evidence type="ECO:0000259" key="2">
    <source>
        <dbReference type="Pfam" id="PF23726"/>
    </source>
</evidence>
<dbReference type="Pfam" id="PF23726">
    <property type="entry name" value="Beta-prop_RSE1_2nd"/>
    <property type="match status" value="1"/>
</dbReference>
<feature type="domain" description="RSE1/DDB1/CPSF1 C-terminal" evidence="1">
    <location>
        <begin position="149"/>
        <end position="447"/>
    </location>
</feature>
<dbReference type="EMBL" id="JALNTZ010002415">
    <property type="protein sequence ID" value="KAJ3617933.1"/>
    <property type="molecule type" value="Genomic_DNA"/>
</dbReference>
<reference evidence="3" key="1">
    <citation type="journal article" date="2023" name="G3 (Bethesda)">
        <title>Whole genome assemblies of Zophobas morio and Tenebrio molitor.</title>
        <authorList>
            <person name="Kaur S."/>
            <person name="Stinson S.A."/>
            <person name="diCenzo G.C."/>
        </authorList>
    </citation>
    <scope>NUCLEOTIDE SEQUENCE</scope>
    <source>
        <strain evidence="3">QUZm001</strain>
    </source>
</reference>
<organism evidence="3 4">
    <name type="scientific">Zophobas morio</name>
    <dbReference type="NCBI Taxonomy" id="2755281"/>
    <lineage>
        <taxon>Eukaryota</taxon>
        <taxon>Metazoa</taxon>
        <taxon>Ecdysozoa</taxon>
        <taxon>Arthropoda</taxon>
        <taxon>Hexapoda</taxon>
        <taxon>Insecta</taxon>
        <taxon>Pterygota</taxon>
        <taxon>Neoptera</taxon>
        <taxon>Endopterygota</taxon>
        <taxon>Coleoptera</taxon>
        <taxon>Polyphaga</taxon>
        <taxon>Cucujiformia</taxon>
        <taxon>Tenebrionidae</taxon>
        <taxon>Zophobas</taxon>
    </lineage>
</organism>
<comment type="caution">
    <text evidence="3">The sequence shown here is derived from an EMBL/GenBank/DDBJ whole genome shotgun (WGS) entry which is preliminary data.</text>
</comment>
<name>A0AA38HHY4_9CUCU</name>